<dbReference type="InterPro" id="IPR019999">
    <property type="entry name" value="Anth_synth_I-like"/>
</dbReference>
<dbReference type="Gene3D" id="3.30.470.10">
    <property type="match status" value="1"/>
</dbReference>
<dbReference type="Gene3D" id="3.20.10.10">
    <property type="entry name" value="D-amino Acid Aminotransferase, subunit A, domain 2"/>
    <property type="match status" value="1"/>
</dbReference>
<dbReference type="OrthoDB" id="9803598at2"/>
<dbReference type="PANTHER" id="PTHR11236">
    <property type="entry name" value="AMINOBENZOATE/ANTHRANILATE SYNTHASE"/>
    <property type="match status" value="1"/>
</dbReference>
<dbReference type="InterPro" id="IPR043131">
    <property type="entry name" value="BCAT-like_N"/>
</dbReference>
<dbReference type="InterPro" id="IPR015890">
    <property type="entry name" value="Chorismate_C"/>
</dbReference>
<dbReference type="Proteomes" id="UP000184603">
    <property type="component" value="Unassembled WGS sequence"/>
</dbReference>
<dbReference type="InterPro" id="IPR005802">
    <property type="entry name" value="ADC_synth_comp_1"/>
</dbReference>
<dbReference type="PRINTS" id="PR00095">
    <property type="entry name" value="ANTSNTHASEI"/>
</dbReference>
<dbReference type="STRING" id="1121416.SAMN02745220_00726"/>
<dbReference type="NCBIfam" id="TIGR00553">
    <property type="entry name" value="pabB"/>
    <property type="match status" value="1"/>
</dbReference>
<dbReference type="GO" id="GO:0046820">
    <property type="term" value="F:4-amino-4-deoxychorismate synthase activity"/>
    <property type="evidence" value="ECO:0007669"/>
    <property type="project" value="TreeGrafter"/>
</dbReference>
<dbReference type="InterPro" id="IPR036038">
    <property type="entry name" value="Aminotransferase-like"/>
</dbReference>
<feature type="domain" description="Chorismate-utilising enzyme C-terminal" evidence="1">
    <location>
        <begin position="145"/>
        <end position="405"/>
    </location>
</feature>
<dbReference type="InterPro" id="IPR001544">
    <property type="entry name" value="Aminotrans_IV"/>
</dbReference>
<accession>A0A1M7XZ17</accession>
<evidence type="ECO:0000259" key="1">
    <source>
        <dbReference type="Pfam" id="PF00425"/>
    </source>
</evidence>
<dbReference type="Pfam" id="PF01063">
    <property type="entry name" value="Aminotran_4"/>
    <property type="match status" value="1"/>
</dbReference>
<reference evidence="2 3" key="1">
    <citation type="submission" date="2016-12" db="EMBL/GenBank/DDBJ databases">
        <authorList>
            <person name="Song W.-J."/>
            <person name="Kurnit D.M."/>
        </authorList>
    </citation>
    <scope>NUCLEOTIDE SEQUENCE [LARGE SCALE GENOMIC DNA]</scope>
    <source>
        <strain evidence="2 3">DSM 18488</strain>
    </source>
</reference>
<organism evidence="2 3">
    <name type="scientific">Desulfopila aestuarii DSM 18488</name>
    <dbReference type="NCBI Taxonomy" id="1121416"/>
    <lineage>
        <taxon>Bacteria</taxon>
        <taxon>Pseudomonadati</taxon>
        <taxon>Thermodesulfobacteriota</taxon>
        <taxon>Desulfobulbia</taxon>
        <taxon>Desulfobulbales</taxon>
        <taxon>Desulfocapsaceae</taxon>
        <taxon>Desulfopila</taxon>
    </lineage>
</organism>
<dbReference type="SUPFAM" id="SSF56752">
    <property type="entry name" value="D-aminoacid aminotransferase-like PLP-dependent enzymes"/>
    <property type="match status" value="1"/>
</dbReference>
<sequence length="635" mass="71514">MYIVSNMLLERLLGHFAQTEQFAFFDTAKPCQENCSSYLFESPIARLQCGGEDDPEQFLEMVQKWLERGYYIAGWVGYEFGGMLVRKARGLTSVPQKKSGTVADLSVYEKPLQFDHKNGNCDFPQETPLEFGDYEISGIRPNVTEDEYLEALDAVLEYIRAGDTYQVNYTLKLLFSLSGSHDALYRVLRRNQSVAYGAYLRWGDRRVMSFSPELFFRRHADGLTVRPMKGTLKRGRNPEEDAAARAFLYQDQKNRSENVMIVDLLRNDLGRVMHDAGGGEVKVRSLFDVEAYESLLQMTSTIDGKTEEGAVNSVSLVSLFQALFPCGSVTGAPKIRTMEIIDELEKESRGVYTGAIGFLSPEGEAVFNVPIRTLVFDGNSGEMGIGGGITHDSDPHDEWKECLLKGRFLTSPSPDFQLIETLLWRPGLGYWLMDEHLERLAASAEYFYFSYDRDQLIQQLETQALTFEDVRRVRLTLAKDGVVTITSQPCELPKHTRLPDRPDLSSYATLPTVAFSTLATDASQCWLMHKTTRRKIYDQGFAAAQKAGYFDQIFVNDKGEVTEGSITNVVIYREGSYLTPPVSCGLLAGVMRKQLLADPSVKVEERILFPTDIFQAEAVFLVNSVRGVVQVKIEK</sequence>
<dbReference type="SUPFAM" id="SSF56322">
    <property type="entry name" value="ADC synthase"/>
    <property type="match status" value="1"/>
</dbReference>
<gene>
    <name evidence="2" type="ORF">SAMN02745220_00726</name>
</gene>
<dbReference type="AlphaFoldDB" id="A0A1M7XZ17"/>
<keyword evidence="3" id="KW-1185">Reference proteome</keyword>
<dbReference type="InterPro" id="IPR005801">
    <property type="entry name" value="ADC_synthase"/>
</dbReference>
<dbReference type="EMBL" id="FRFE01000003">
    <property type="protein sequence ID" value="SHO44389.1"/>
    <property type="molecule type" value="Genomic_DNA"/>
</dbReference>
<dbReference type="GO" id="GO:0009396">
    <property type="term" value="P:folic acid-containing compound biosynthetic process"/>
    <property type="evidence" value="ECO:0007669"/>
    <property type="project" value="InterPro"/>
</dbReference>
<dbReference type="PANTHER" id="PTHR11236:SF50">
    <property type="entry name" value="AMINODEOXYCHORISMATE SYNTHASE COMPONENT 1"/>
    <property type="match status" value="1"/>
</dbReference>
<dbReference type="Pfam" id="PF00425">
    <property type="entry name" value="Chorismate_bind"/>
    <property type="match status" value="1"/>
</dbReference>
<proteinExistence type="predicted"/>
<dbReference type="Gene3D" id="3.60.120.10">
    <property type="entry name" value="Anthranilate synthase"/>
    <property type="match status" value="1"/>
</dbReference>
<evidence type="ECO:0000313" key="2">
    <source>
        <dbReference type="EMBL" id="SHO44389.1"/>
    </source>
</evidence>
<keyword evidence="2" id="KW-0456">Lyase</keyword>
<dbReference type="GO" id="GO:0000162">
    <property type="term" value="P:L-tryptophan biosynthetic process"/>
    <property type="evidence" value="ECO:0007669"/>
    <property type="project" value="TreeGrafter"/>
</dbReference>
<dbReference type="RefSeq" id="WP_159441214.1">
    <property type="nucleotide sequence ID" value="NZ_FRFE01000003.1"/>
</dbReference>
<evidence type="ECO:0000313" key="3">
    <source>
        <dbReference type="Proteomes" id="UP000184603"/>
    </source>
</evidence>
<dbReference type="InterPro" id="IPR043132">
    <property type="entry name" value="BCAT-like_C"/>
</dbReference>
<protein>
    <submittedName>
        <fullName evidence="2">Para-aminobenzoate synthetase / 4-amino-4-deoxychorismate lyase</fullName>
    </submittedName>
</protein>
<dbReference type="GO" id="GO:0016829">
    <property type="term" value="F:lyase activity"/>
    <property type="evidence" value="ECO:0007669"/>
    <property type="project" value="UniProtKB-KW"/>
</dbReference>
<name>A0A1M7XZ17_9BACT</name>